<keyword evidence="1" id="KW-0472">Membrane</keyword>
<dbReference type="STRING" id="1076935.U4KX12"/>
<evidence type="ECO:0000313" key="3">
    <source>
        <dbReference type="EMBL" id="CCX06271.1"/>
    </source>
</evidence>
<feature type="transmembrane region" description="Helical" evidence="1">
    <location>
        <begin position="39"/>
        <end position="59"/>
    </location>
</feature>
<dbReference type="eggNOG" id="ENOG502S0WG">
    <property type="taxonomic scope" value="Eukaryota"/>
</dbReference>
<dbReference type="AlphaFoldDB" id="U4KX12"/>
<dbReference type="EMBL" id="HF935285">
    <property type="protein sequence ID" value="CCX06271.1"/>
    <property type="molecule type" value="Genomic_DNA"/>
</dbReference>
<dbReference type="InterPro" id="IPR040841">
    <property type="entry name" value="Luciferase_dom"/>
</dbReference>
<protein>
    <recommendedName>
        <fullName evidence="2">Luciferase domain-containing protein</fullName>
    </recommendedName>
</protein>
<dbReference type="OrthoDB" id="9987011at2759"/>
<reference evidence="3 4" key="1">
    <citation type="journal article" date="2013" name="PLoS Genet.">
        <title>The genome and development-dependent transcriptomes of Pyronema confluens: a window into fungal evolution.</title>
        <authorList>
            <person name="Traeger S."/>
            <person name="Altegoer F."/>
            <person name="Freitag M."/>
            <person name="Gabaldon T."/>
            <person name="Kempken F."/>
            <person name="Kumar A."/>
            <person name="Marcet-Houben M."/>
            <person name="Poggeler S."/>
            <person name="Stajich J.E."/>
            <person name="Nowrousian M."/>
        </authorList>
    </citation>
    <scope>NUCLEOTIDE SEQUENCE [LARGE SCALE GENOMIC DNA]</scope>
    <source>
        <strain evidence="4">CBS 100304</strain>
        <tissue evidence="3">Vegetative mycelium</tissue>
    </source>
</reference>
<keyword evidence="1" id="KW-0812">Transmembrane</keyword>
<dbReference type="PANTHER" id="PTHR38695">
    <property type="entry name" value="AMINO ACID PERMEASE_ SLC12A DOMAIN-CONTAINING PROTEIN"/>
    <property type="match status" value="1"/>
</dbReference>
<sequence>MEFFISRHGPNRTTATLNRSFLSEAGSRLFVLPRLHPELIPVALALAIPTLILFAYFVYQDYLAFLALGPGGTPSTPLGYLRICLLKVFALRNTLKCSPIPDHLRNTGFLRDPLPARRSARPVVVGIAPHRQKSQNPSATIYETLSNRIKQLAVDFPEKLEIKVSAFEKHCAALFSRASGLEGTKGRGEVCHAHDSDGSMHMTLHPEDIKRVVEAGWGERHPLARGGFFCRFVPQEFIMVYAPRTEEEVEIVMQIIYAGIGWISGEEFPPVPRSCCGANVSISVNTGRNGTSASVNVNKGPVAAASFVAPGPPHPEVDERVQATAS</sequence>
<accession>U4KX12</accession>
<keyword evidence="4" id="KW-1185">Reference proteome</keyword>
<proteinExistence type="predicted"/>
<dbReference type="OMA" id="EICHAHP"/>
<feature type="domain" description="Luciferase" evidence="2">
    <location>
        <begin position="187"/>
        <end position="258"/>
    </location>
</feature>
<dbReference type="PANTHER" id="PTHR38695:SF1">
    <property type="entry name" value="AMINO ACID PERMEASE_ SLC12A DOMAIN-CONTAINING PROTEIN"/>
    <property type="match status" value="1"/>
</dbReference>
<evidence type="ECO:0000256" key="1">
    <source>
        <dbReference type="SAM" id="Phobius"/>
    </source>
</evidence>
<gene>
    <name evidence="3" type="ORF">PCON_05858</name>
</gene>
<name>U4KX12_PYROM</name>
<organism evidence="3 4">
    <name type="scientific">Pyronema omphalodes (strain CBS 100304)</name>
    <name type="common">Pyronema confluens</name>
    <dbReference type="NCBI Taxonomy" id="1076935"/>
    <lineage>
        <taxon>Eukaryota</taxon>
        <taxon>Fungi</taxon>
        <taxon>Dikarya</taxon>
        <taxon>Ascomycota</taxon>
        <taxon>Pezizomycotina</taxon>
        <taxon>Pezizomycetes</taxon>
        <taxon>Pezizales</taxon>
        <taxon>Pyronemataceae</taxon>
        <taxon>Pyronema</taxon>
    </lineage>
</organism>
<dbReference type="Pfam" id="PF17648">
    <property type="entry name" value="Luciferase"/>
    <property type="match status" value="1"/>
</dbReference>
<dbReference type="InterPro" id="IPR048273">
    <property type="entry name" value="Luciferase"/>
</dbReference>
<evidence type="ECO:0000313" key="4">
    <source>
        <dbReference type="Proteomes" id="UP000018144"/>
    </source>
</evidence>
<dbReference type="Proteomes" id="UP000018144">
    <property type="component" value="Unassembled WGS sequence"/>
</dbReference>
<keyword evidence="1" id="KW-1133">Transmembrane helix</keyword>
<evidence type="ECO:0000259" key="2">
    <source>
        <dbReference type="Pfam" id="PF17648"/>
    </source>
</evidence>